<dbReference type="AlphaFoldDB" id="A0A3B1KDB0"/>
<dbReference type="InterPro" id="IPR004020">
    <property type="entry name" value="DAPIN"/>
</dbReference>
<evidence type="ECO:0000313" key="3">
    <source>
        <dbReference type="Proteomes" id="UP000018467"/>
    </source>
</evidence>
<dbReference type="FunCoup" id="A0A3B1KDB0">
    <property type="interactions" value="9"/>
</dbReference>
<dbReference type="InParanoid" id="A0A3B1KDB0"/>
<reference evidence="3" key="1">
    <citation type="submission" date="2013-03" db="EMBL/GenBank/DDBJ databases">
        <authorList>
            <person name="Jeffery W."/>
            <person name="Warren W."/>
            <person name="Wilson R.K."/>
        </authorList>
    </citation>
    <scope>NUCLEOTIDE SEQUENCE</scope>
    <source>
        <strain evidence="3">female</strain>
    </source>
</reference>
<dbReference type="GeneTree" id="ENSGT01060000249475"/>
<sequence length="92" mass="10586">MTTICKVLIDILDDLTGKDFKRFKWYMTDGKLNDIKSIARSKLENTSVEETVDLMIDQYKQDAGEVAEKILKNMEQNNLAEQLKNKLSEGTK</sequence>
<reference evidence="2" key="3">
    <citation type="submission" date="2025-08" db="UniProtKB">
        <authorList>
            <consortium name="Ensembl"/>
        </authorList>
    </citation>
    <scope>IDENTIFICATION</scope>
</reference>
<reference evidence="3" key="2">
    <citation type="journal article" date="2014" name="Nat. Commun.">
        <title>The cavefish genome reveals candidate genes for eye loss.</title>
        <authorList>
            <person name="McGaugh S.E."/>
            <person name="Gross J.B."/>
            <person name="Aken B."/>
            <person name="Blin M."/>
            <person name="Borowsky R."/>
            <person name="Chalopin D."/>
            <person name="Hinaux H."/>
            <person name="Jeffery W.R."/>
            <person name="Keene A."/>
            <person name="Ma L."/>
            <person name="Minx P."/>
            <person name="Murphy D."/>
            <person name="O'Quin K.E."/>
            <person name="Retaux S."/>
            <person name="Rohner N."/>
            <person name="Searle S.M."/>
            <person name="Stahl B.A."/>
            <person name="Tabin C."/>
            <person name="Volff J.N."/>
            <person name="Yoshizawa M."/>
            <person name="Warren W.C."/>
        </authorList>
    </citation>
    <scope>NUCLEOTIDE SEQUENCE [LARGE SCALE GENOMIC DNA]</scope>
    <source>
        <strain evidence="3">female</strain>
    </source>
</reference>
<dbReference type="Bgee" id="ENSAMXG00000029942">
    <property type="expression patterns" value="Expressed in pharyngeal gill and 14 other cell types or tissues"/>
</dbReference>
<dbReference type="SUPFAM" id="SSF47986">
    <property type="entry name" value="DEATH domain"/>
    <property type="match status" value="1"/>
</dbReference>
<feature type="domain" description="Pyrin" evidence="1">
    <location>
        <begin position="7"/>
        <end position="89"/>
    </location>
</feature>
<accession>A0A3B1KDB0</accession>
<keyword evidence="3" id="KW-1185">Reference proteome</keyword>
<proteinExistence type="predicted"/>
<dbReference type="InterPro" id="IPR011029">
    <property type="entry name" value="DEATH-like_dom_sf"/>
</dbReference>
<evidence type="ECO:0000259" key="1">
    <source>
        <dbReference type="PROSITE" id="PS50824"/>
    </source>
</evidence>
<dbReference type="CDD" id="cd08321">
    <property type="entry name" value="Pyrin_ASC-like"/>
    <property type="match status" value="1"/>
</dbReference>
<name>A0A3B1KDB0_ASTMX</name>
<dbReference type="Proteomes" id="UP000018467">
    <property type="component" value="Unassembled WGS sequence"/>
</dbReference>
<reference evidence="2" key="4">
    <citation type="submission" date="2025-09" db="UniProtKB">
        <authorList>
            <consortium name="Ensembl"/>
        </authorList>
    </citation>
    <scope>IDENTIFICATION</scope>
</reference>
<dbReference type="SMART" id="SM01289">
    <property type="entry name" value="PYRIN"/>
    <property type="match status" value="1"/>
</dbReference>
<dbReference type="Gene3D" id="1.10.533.10">
    <property type="entry name" value="Death Domain, Fas"/>
    <property type="match status" value="1"/>
</dbReference>
<organism evidence="2 3">
    <name type="scientific">Astyanax mexicanus</name>
    <name type="common">Blind cave fish</name>
    <name type="synonym">Astyanax fasciatus mexicanus</name>
    <dbReference type="NCBI Taxonomy" id="7994"/>
    <lineage>
        <taxon>Eukaryota</taxon>
        <taxon>Metazoa</taxon>
        <taxon>Chordata</taxon>
        <taxon>Craniata</taxon>
        <taxon>Vertebrata</taxon>
        <taxon>Euteleostomi</taxon>
        <taxon>Actinopterygii</taxon>
        <taxon>Neopterygii</taxon>
        <taxon>Teleostei</taxon>
        <taxon>Ostariophysi</taxon>
        <taxon>Characiformes</taxon>
        <taxon>Characoidei</taxon>
        <taxon>Acestrorhamphidae</taxon>
        <taxon>Acestrorhamphinae</taxon>
        <taxon>Astyanax</taxon>
    </lineage>
</organism>
<protein>
    <recommendedName>
        <fullName evidence="1">Pyrin domain-containing protein</fullName>
    </recommendedName>
</protein>
<dbReference type="Pfam" id="PF02758">
    <property type="entry name" value="PYRIN"/>
    <property type="match status" value="1"/>
</dbReference>
<dbReference type="PROSITE" id="PS50824">
    <property type="entry name" value="DAPIN"/>
    <property type="match status" value="1"/>
</dbReference>
<dbReference type="Ensembl" id="ENSAMXT00000046645.1">
    <property type="protein sequence ID" value="ENSAMXP00000051684.1"/>
    <property type="gene ID" value="ENSAMXG00000029942.1"/>
</dbReference>
<evidence type="ECO:0000313" key="2">
    <source>
        <dbReference type="Ensembl" id="ENSAMXP00000051684.1"/>
    </source>
</evidence>